<organism evidence="2 3">
    <name type="scientific">Saccoglossus kowalevskii</name>
    <name type="common">Acorn worm</name>
    <dbReference type="NCBI Taxonomy" id="10224"/>
    <lineage>
        <taxon>Eukaryota</taxon>
        <taxon>Metazoa</taxon>
        <taxon>Hemichordata</taxon>
        <taxon>Enteropneusta</taxon>
        <taxon>Harrimaniidae</taxon>
        <taxon>Saccoglossus</taxon>
    </lineage>
</organism>
<gene>
    <name evidence="3" type="primary">LOC102807646</name>
</gene>
<dbReference type="PANTHER" id="PTHR21436">
    <property type="entry name" value="COILED-COIL DOMAIN-CONTAINING PROTEIN 142"/>
    <property type="match status" value="1"/>
</dbReference>
<sequence>MADSIVGTRIHVPSLQALHQQTAIESDDLPIAVEAHPILSPTSDRSSIPVIRVEDVEANINSLTQSFIVLQPGDHVCVKTKRYSSNFVHYKDSTGLALHYADIRRLMVNRGKLLLIRDYSSRILEITDFIQNLQVLVHQEYHTWCQLDTFTSNNVTSKLEFINSVCDDLRAHTSHWWLIKQRIHTDKWLQPLLPSLCQELEVVRLTLQQLSGSAIWWVGRFIRTSLRVFAHTDLSKVTQDVLWNVSRGIEDYNSIVQHYDWLNCTGGNLTSLHTTPVTRINSVHYMNGNIKTIPIHKILSIFASERSKHAAKLTFKFFTTNKEFLSLSNTKLSTFDWQTYPRGDKVSSNFQSNTSDYHSDGSIGSVTSDILQVGEIKAPDLSQEMSPVVDFTMQEEEFLSLFLTTVATSTNLLRKSHTKDLGASPVKIHFRGGRKSREKKAKSVHWGDCLDSNTKHQLVSKYMDHLWQNFGGRLQELLHSQAWGIGYSTFDDLGHIQLCDNTVIMMLVQMVELICVKDMFATGAVVSLQSLCRQLHAAAAIADWDAAFCGALSLSVIDKCLPLSMGAGEHRTKTAVLFQQAFHPLVSLLVSAEQSPQLRSPLRGKNGLPVCPRNAVVTVTIPALARLLTTLNSALRWSHTKTLQFLSSWSIGSFLLITQSDLKTLTDTALRVLKIAQPLCTTSDASTQAGSITFSGSHGNHVMTQLNNRLNQLWFQLNTVTSKLHNLSSTSSKLFAQDCTRMSMEYWQQAMPFGKVWRRRSNQEYPAEPNAYVESSVETILEPVTDGVSKLKTAAQISAVTLAVVAMLEAWMNHILKEKIKFR</sequence>
<dbReference type="RefSeq" id="XP_006825961.1">
    <property type="nucleotide sequence ID" value="XM_006825898.1"/>
</dbReference>
<dbReference type="InterPro" id="IPR026700">
    <property type="entry name" value="CCDC142"/>
</dbReference>
<dbReference type="Proteomes" id="UP000694865">
    <property type="component" value="Unplaced"/>
</dbReference>
<dbReference type="Pfam" id="PF14923">
    <property type="entry name" value="CCDC142"/>
    <property type="match status" value="1"/>
</dbReference>
<feature type="domain" description="Coiled-coil protein 142 C-terminal" evidence="1">
    <location>
        <begin position="466"/>
        <end position="822"/>
    </location>
</feature>
<proteinExistence type="predicted"/>
<dbReference type="InterPro" id="IPR055350">
    <property type="entry name" value="CCDC142_C"/>
</dbReference>
<accession>A0ABM0N120</accession>
<evidence type="ECO:0000313" key="2">
    <source>
        <dbReference type="Proteomes" id="UP000694865"/>
    </source>
</evidence>
<name>A0ABM0N120_SACKO</name>
<keyword evidence="2" id="KW-1185">Reference proteome</keyword>
<protein>
    <submittedName>
        <fullName evidence="3">Uncharacterized protein LOC102807646</fullName>
    </submittedName>
</protein>
<dbReference type="PANTHER" id="PTHR21436:SF2">
    <property type="entry name" value="COILED-COIL DOMAIN-CONTAINING PROTEIN 142"/>
    <property type="match status" value="1"/>
</dbReference>
<dbReference type="GeneID" id="102807646"/>
<evidence type="ECO:0000313" key="3">
    <source>
        <dbReference type="RefSeq" id="XP_006825961.1"/>
    </source>
</evidence>
<reference evidence="3" key="1">
    <citation type="submission" date="2025-08" db="UniProtKB">
        <authorList>
            <consortium name="RefSeq"/>
        </authorList>
    </citation>
    <scope>IDENTIFICATION</scope>
    <source>
        <tissue evidence="3">Testes</tissue>
    </source>
</reference>
<evidence type="ECO:0000259" key="1">
    <source>
        <dbReference type="Pfam" id="PF14923"/>
    </source>
</evidence>